<dbReference type="InterPro" id="IPR006464">
    <property type="entry name" value="AcTrfase_RimI/Ard1"/>
</dbReference>
<sequence>MSSVRRPEASRQVRPMRTTDLERVHEVESRAYSFPWPVGVFRDCLRAGYQCWVMEAGGVIAGHAIVSVAAGESHVLNICIDPAWQKLGLGRRMMQHVMGHARGAGASRMILEVRPSNSAARQLYDSLGFEEIGLRRGYYPDHSGVREDALVLARTLD</sequence>
<evidence type="ECO:0000313" key="8">
    <source>
        <dbReference type="Proteomes" id="UP001302316"/>
    </source>
</evidence>
<dbReference type="HAMAP" id="MF_02210">
    <property type="entry name" value="RimI"/>
    <property type="match status" value="1"/>
</dbReference>
<dbReference type="SUPFAM" id="SSF55729">
    <property type="entry name" value="Acyl-CoA N-acyltransferases (Nat)"/>
    <property type="match status" value="1"/>
</dbReference>
<evidence type="ECO:0000256" key="2">
    <source>
        <dbReference type="ARBA" id="ARBA00022490"/>
    </source>
</evidence>
<dbReference type="EMBL" id="JAYGII010000004">
    <property type="protein sequence ID" value="MEA5444770.1"/>
    <property type="molecule type" value="Genomic_DNA"/>
</dbReference>
<dbReference type="Proteomes" id="UP001302316">
    <property type="component" value="Unassembled WGS sequence"/>
</dbReference>
<dbReference type="EC" id="2.3.1.266" evidence="5"/>
<dbReference type="Gene3D" id="3.40.630.30">
    <property type="match status" value="1"/>
</dbReference>
<dbReference type="RefSeq" id="WP_346050325.1">
    <property type="nucleotide sequence ID" value="NZ_JAYGII010000004.1"/>
</dbReference>
<comment type="subcellular location">
    <subcellularLocation>
        <location evidence="5">Cytoplasm</location>
    </subcellularLocation>
</comment>
<dbReference type="GO" id="GO:0005737">
    <property type="term" value="C:cytoplasm"/>
    <property type="evidence" value="ECO:0007669"/>
    <property type="project" value="UniProtKB-SubCell"/>
</dbReference>
<dbReference type="InterPro" id="IPR050680">
    <property type="entry name" value="YpeA/RimI_acetyltransf"/>
</dbReference>
<dbReference type="NCBIfam" id="TIGR01575">
    <property type="entry name" value="rimI"/>
    <property type="match status" value="1"/>
</dbReference>
<accession>A0AAP6JDA2</accession>
<organism evidence="7 8">
    <name type="scientific">Natronospira elongata</name>
    <dbReference type="NCBI Taxonomy" id="3110268"/>
    <lineage>
        <taxon>Bacteria</taxon>
        <taxon>Pseudomonadati</taxon>
        <taxon>Pseudomonadota</taxon>
        <taxon>Gammaproteobacteria</taxon>
        <taxon>Natronospirales</taxon>
        <taxon>Natronospiraceae</taxon>
        <taxon>Natronospira</taxon>
    </lineage>
</organism>
<gene>
    <name evidence="5 7" type="primary">rimI</name>
    <name evidence="7" type="ORF">VCB98_02945</name>
</gene>
<keyword evidence="7" id="KW-0689">Ribosomal protein</keyword>
<evidence type="ECO:0000259" key="6">
    <source>
        <dbReference type="PROSITE" id="PS51186"/>
    </source>
</evidence>
<feature type="active site" description="Proton acceptor" evidence="5">
    <location>
        <position position="112"/>
    </location>
</feature>
<dbReference type="PANTHER" id="PTHR43420:SF44">
    <property type="entry name" value="ACETYLTRANSFERASE YPEA"/>
    <property type="match status" value="1"/>
</dbReference>
<reference evidence="7 8" key="1">
    <citation type="submission" date="2023-12" db="EMBL/GenBank/DDBJ databases">
        <title>Whole-genome sequencing of halo(alkali)philic microorganisms from hypersaline lakes.</title>
        <authorList>
            <person name="Sorokin D.Y."/>
            <person name="Merkel A.Y."/>
            <person name="Messina E."/>
            <person name="Yakimov M."/>
        </authorList>
    </citation>
    <scope>NUCLEOTIDE SEQUENCE [LARGE SCALE GENOMIC DNA]</scope>
    <source>
        <strain evidence="7 8">AB-CW1</strain>
    </source>
</reference>
<feature type="binding site" evidence="5">
    <location>
        <position position="117"/>
    </location>
    <ligand>
        <name>acetyl-CoA</name>
        <dbReference type="ChEBI" id="CHEBI:57288"/>
    </ligand>
</feature>
<dbReference type="PROSITE" id="PS51186">
    <property type="entry name" value="GNAT"/>
    <property type="match status" value="1"/>
</dbReference>
<keyword evidence="4 5" id="KW-0012">Acyltransferase</keyword>
<evidence type="ECO:0000256" key="5">
    <source>
        <dbReference type="HAMAP-Rule" id="MF_02210"/>
    </source>
</evidence>
<dbReference type="AlphaFoldDB" id="A0AAP6JDA2"/>
<evidence type="ECO:0000313" key="7">
    <source>
        <dbReference type="EMBL" id="MEA5444770.1"/>
    </source>
</evidence>
<comment type="caution">
    <text evidence="7">The sequence shown here is derived from an EMBL/GenBank/DDBJ whole genome shotgun (WGS) entry which is preliminary data.</text>
</comment>
<protein>
    <recommendedName>
        <fullName evidence="5">[Ribosomal protein bS18]-alanine N-acetyltransferase</fullName>
        <ecNumber evidence="5">2.3.1.266</ecNumber>
    </recommendedName>
</protein>
<dbReference type="InterPro" id="IPR043690">
    <property type="entry name" value="RimI"/>
</dbReference>
<keyword evidence="2 5" id="KW-0963">Cytoplasm</keyword>
<keyword evidence="3 5" id="KW-0808">Transferase</keyword>
<feature type="domain" description="N-acetyltransferase" evidence="6">
    <location>
        <begin position="11"/>
        <end position="157"/>
    </location>
</feature>
<dbReference type="PANTHER" id="PTHR43420">
    <property type="entry name" value="ACETYLTRANSFERASE"/>
    <property type="match status" value="1"/>
</dbReference>
<evidence type="ECO:0000256" key="3">
    <source>
        <dbReference type="ARBA" id="ARBA00022679"/>
    </source>
</evidence>
<comment type="similarity">
    <text evidence="1 5">Belongs to the acetyltransferase family. RimI subfamily.</text>
</comment>
<evidence type="ECO:0000256" key="1">
    <source>
        <dbReference type="ARBA" id="ARBA00005395"/>
    </source>
</evidence>
<dbReference type="InterPro" id="IPR000182">
    <property type="entry name" value="GNAT_dom"/>
</dbReference>
<evidence type="ECO:0000256" key="4">
    <source>
        <dbReference type="ARBA" id="ARBA00023315"/>
    </source>
</evidence>
<dbReference type="GO" id="GO:0005840">
    <property type="term" value="C:ribosome"/>
    <property type="evidence" value="ECO:0007669"/>
    <property type="project" value="UniProtKB-KW"/>
</dbReference>
<comment type="caution">
    <text evidence="5">Lacks conserved residue(s) required for the propagation of feature annotation.</text>
</comment>
<feature type="active site" description="Proton donor" evidence="5">
    <location>
        <position position="124"/>
    </location>
</feature>
<comment type="function">
    <text evidence="5">Acetylates the N-terminal alanine of ribosomal protein bS18.</text>
</comment>
<dbReference type="CDD" id="cd04301">
    <property type="entry name" value="NAT_SF"/>
    <property type="match status" value="1"/>
</dbReference>
<dbReference type="Pfam" id="PF00583">
    <property type="entry name" value="Acetyltransf_1"/>
    <property type="match status" value="1"/>
</dbReference>
<dbReference type="GO" id="GO:0008999">
    <property type="term" value="F:protein-N-terminal-alanine acetyltransferase activity"/>
    <property type="evidence" value="ECO:0007669"/>
    <property type="project" value="UniProtKB-UniRule"/>
</dbReference>
<comment type="catalytic activity">
    <reaction evidence="5">
        <text>N-terminal L-alanyl-[ribosomal protein bS18] + acetyl-CoA = N-terminal N(alpha)-acetyl-L-alanyl-[ribosomal protein bS18] + CoA + H(+)</text>
        <dbReference type="Rhea" id="RHEA:43756"/>
        <dbReference type="Rhea" id="RHEA-COMP:10676"/>
        <dbReference type="Rhea" id="RHEA-COMP:10677"/>
        <dbReference type="ChEBI" id="CHEBI:15378"/>
        <dbReference type="ChEBI" id="CHEBI:57287"/>
        <dbReference type="ChEBI" id="CHEBI:57288"/>
        <dbReference type="ChEBI" id="CHEBI:64718"/>
        <dbReference type="ChEBI" id="CHEBI:83683"/>
        <dbReference type="EC" id="2.3.1.266"/>
    </reaction>
</comment>
<keyword evidence="8" id="KW-1185">Reference proteome</keyword>
<dbReference type="InterPro" id="IPR016181">
    <property type="entry name" value="Acyl_CoA_acyltransferase"/>
</dbReference>
<proteinExistence type="inferred from homology"/>
<keyword evidence="7" id="KW-0687">Ribonucleoprotein</keyword>
<name>A0AAP6JDA2_9GAMM</name>